<evidence type="ECO:0000313" key="2">
    <source>
        <dbReference type="EMBL" id="TDF88121.1"/>
    </source>
</evidence>
<accession>A0A4R5K669</accession>
<organism evidence="2 3">
    <name type="scientific">Arthrobacter terricola</name>
    <dbReference type="NCBI Taxonomy" id="2547396"/>
    <lineage>
        <taxon>Bacteria</taxon>
        <taxon>Bacillati</taxon>
        <taxon>Actinomycetota</taxon>
        <taxon>Actinomycetes</taxon>
        <taxon>Micrococcales</taxon>
        <taxon>Micrococcaceae</taxon>
        <taxon>Arthrobacter</taxon>
    </lineage>
</organism>
<gene>
    <name evidence="2" type="ORF">E1809_24180</name>
</gene>
<keyword evidence="3" id="KW-1185">Reference proteome</keyword>
<reference evidence="2 3" key="1">
    <citation type="submission" date="2019-03" db="EMBL/GenBank/DDBJ databases">
        <title>Whole genome sequence of Arthrobacter sp JH1-1.</title>
        <authorList>
            <person name="Trinh H.N."/>
        </authorList>
    </citation>
    <scope>NUCLEOTIDE SEQUENCE [LARGE SCALE GENOMIC DNA]</scope>
    <source>
        <strain evidence="2 3">JH1-1</strain>
    </source>
</reference>
<dbReference type="EMBL" id="SMRU01000047">
    <property type="protein sequence ID" value="TDF88121.1"/>
    <property type="molecule type" value="Genomic_DNA"/>
</dbReference>
<evidence type="ECO:0000256" key="1">
    <source>
        <dbReference type="SAM" id="MobiDB-lite"/>
    </source>
</evidence>
<protein>
    <submittedName>
        <fullName evidence="2">Uncharacterized protein</fullName>
    </submittedName>
</protein>
<proteinExistence type="predicted"/>
<dbReference type="AlphaFoldDB" id="A0A4R5K669"/>
<name>A0A4R5K669_9MICC</name>
<dbReference type="OrthoDB" id="9765713at2"/>
<sequence length="64" mass="7043">MSEKPLLTIRSPRRRKASRWSDTGPDGGWSAAELKLPVFWYHAIATASGAEYPVSGDRNAEVTP</sequence>
<comment type="caution">
    <text evidence="2">The sequence shown here is derived from an EMBL/GenBank/DDBJ whole genome shotgun (WGS) entry which is preliminary data.</text>
</comment>
<evidence type="ECO:0000313" key="3">
    <source>
        <dbReference type="Proteomes" id="UP000295511"/>
    </source>
</evidence>
<dbReference type="Proteomes" id="UP000295511">
    <property type="component" value="Unassembled WGS sequence"/>
</dbReference>
<dbReference type="RefSeq" id="WP_133206801.1">
    <property type="nucleotide sequence ID" value="NZ_SMRU01000047.1"/>
</dbReference>
<feature type="region of interest" description="Disordered" evidence="1">
    <location>
        <begin position="1"/>
        <end position="29"/>
    </location>
</feature>